<organism evidence="1">
    <name type="scientific">marine sediment metagenome</name>
    <dbReference type="NCBI Taxonomy" id="412755"/>
    <lineage>
        <taxon>unclassified sequences</taxon>
        <taxon>metagenomes</taxon>
        <taxon>ecological metagenomes</taxon>
    </lineage>
</organism>
<comment type="caution">
    <text evidence="1">The sequence shown here is derived from an EMBL/GenBank/DDBJ whole genome shotgun (WGS) entry which is preliminary data.</text>
</comment>
<dbReference type="EMBL" id="LAZR01029812">
    <property type="protein sequence ID" value="KKL58476.1"/>
    <property type="molecule type" value="Genomic_DNA"/>
</dbReference>
<name>A0A0F9DXC9_9ZZZZ</name>
<dbReference type="AlphaFoldDB" id="A0A0F9DXC9"/>
<sequence length="42" mass="4885">KIPDDEILSRQEMDGILGEFEELKDPKKAKKLYDSFSEDLDV</sequence>
<protein>
    <submittedName>
        <fullName evidence="1">Uncharacterized protein</fullName>
    </submittedName>
</protein>
<gene>
    <name evidence="1" type="ORF">LCGC14_2225010</name>
</gene>
<feature type="non-terminal residue" evidence="1">
    <location>
        <position position="1"/>
    </location>
</feature>
<proteinExistence type="predicted"/>
<reference evidence="1" key="1">
    <citation type="journal article" date="2015" name="Nature">
        <title>Complex archaea that bridge the gap between prokaryotes and eukaryotes.</title>
        <authorList>
            <person name="Spang A."/>
            <person name="Saw J.H."/>
            <person name="Jorgensen S.L."/>
            <person name="Zaremba-Niedzwiedzka K."/>
            <person name="Martijn J."/>
            <person name="Lind A.E."/>
            <person name="van Eijk R."/>
            <person name="Schleper C."/>
            <person name="Guy L."/>
            <person name="Ettema T.J."/>
        </authorList>
    </citation>
    <scope>NUCLEOTIDE SEQUENCE</scope>
</reference>
<evidence type="ECO:0000313" key="1">
    <source>
        <dbReference type="EMBL" id="KKL58476.1"/>
    </source>
</evidence>
<accession>A0A0F9DXC9</accession>